<dbReference type="InParanoid" id="G7E763"/>
<dbReference type="AlphaFoldDB" id="G7E763"/>
<protein>
    <submittedName>
        <fullName evidence="2">Uncharacterized protein</fullName>
    </submittedName>
</protein>
<comment type="caution">
    <text evidence="2">The sequence shown here is derived from an EMBL/GenBank/DDBJ whole genome shotgun (WGS) entry which is preliminary data.</text>
</comment>
<gene>
    <name evidence="2" type="primary">Mo05361</name>
    <name evidence="2" type="ORF">E5Q_05361</name>
</gene>
<reference evidence="2 3" key="1">
    <citation type="journal article" date="2011" name="J. Gen. Appl. Microbiol.">
        <title>Draft genome sequencing of the enigmatic basidiomycete Mixia osmundae.</title>
        <authorList>
            <person name="Nishida H."/>
            <person name="Nagatsuka Y."/>
            <person name="Sugiyama J."/>
        </authorList>
    </citation>
    <scope>NUCLEOTIDE SEQUENCE [LARGE SCALE GENOMIC DNA]</scope>
    <source>
        <strain evidence="3">CBS 9802 / IAM 14324 / JCM 22182 / KY 12970</strain>
    </source>
</reference>
<dbReference type="Proteomes" id="UP000009131">
    <property type="component" value="Unassembled WGS sequence"/>
</dbReference>
<feature type="chain" id="PRO_5009955872" evidence="1">
    <location>
        <begin position="21"/>
        <end position="179"/>
    </location>
</feature>
<sequence length="179" mass="20336">MNLFVLSASVLLFSATIISAESLHEPQTYELDFSYEAVCDLPSHLLPFGNGDDERLTATVKVWNDEIGHARYEIIAKTGVNETVSGFFPTEDAVGIEFELMRRPYIETYHDCCLGTLRVILSLYAHKHDFVKQGELFQLECGDHMSMDQECDMHTLDHPPPLTLCDFEWMIVKESVATE</sequence>
<evidence type="ECO:0000256" key="1">
    <source>
        <dbReference type="SAM" id="SignalP"/>
    </source>
</evidence>
<proteinExistence type="predicted"/>
<organism evidence="2 3">
    <name type="scientific">Mixia osmundae (strain CBS 9802 / IAM 14324 / JCM 22182 / KY 12970)</name>
    <dbReference type="NCBI Taxonomy" id="764103"/>
    <lineage>
        <taxon>Eukaryota</taxon>
        <taxon>Fungi</taxon>
        <taxon>Dikarya</taxon>
        <taxon>Basidiomycota</taxon>
        <taxon>Pucciniomycotina</taxon>
        <taxon>Mixiomycetes</taxon>
        <taxon>Mixiales</taxon>
        <taxon>Mixiaceae</taxon>
        <taxon>Mixia</taxon>
    </lineage>
</organism>
<dbReference type="RefSeq" id="XP_014567182.1">
    <property type="nucleotide sequence ID" value="XM_014711696.1"/>
</dbReference>
<evidence type="ECO:0000313" key="3">
    <source>
        <dbReference type="Proteomes" id="UP000009131"/>
    </source>
</evidence>
<accession>G7E763</accession>
<name>G7E763_MIXOS</name>
<feature type="signal peptide" evidence="1">
    <location>
        <begin position="1"/>
        <end position="20"/>
    </location>
</feature>
<reference evidence="2 3" key="2">
    <citation type="journal article" date="2012" name="Open Biol.">
        <title>Characteristics of nucleosomes and linker DNA regions on the genome of the basidiomycete Mixia osmundae revealed by mono- and dinucleosome mapping.</title>
        <authorList>
            <person name="Nishida H."/>
            <person name="Kondo S."/>
            <person name="Matsumoto T."/>
            <person name="Suzuki Y."/>
            <person name="Yoshikawa H."/>
            <person name="Taylor T.D."/>
            <person name="Sugiyama J."/>
        </authorList>
    </citation>
    <scope>NUCLEOTIDE SEQUENCE [LARGE SCALE GENOMIC DNA]</scope>
    <source>
        <strain evidence="3">CBS 9802 / IAM 14324 / JCM 22182 / KY 12970</strain>
    </source>
</reference>
<dbReference type="EMBL" id="BABT02000153">
    <property type="protein sequence ID" value="GAA98673.1"/>
    <property type="molecule type" value="Genomic_DNA"/>
</dbReference>
<dbReference type="HOGENOM" id="CLU_1503794_0_0_1"/>
<keyword evidence="3" id="KW-1185">Reference proteome</keyword>
<keyword evidence="1" id="KW-0732">Signal</keyword>
<evidence type="ECO:0000313" key="2">
    <source>
        <dbReference type="EMBL" id="GAA98673.1"/>
    </source>
</evidence>